<keyword evidence="1" id="KW-0472">Membrane</keyword>
<organism evidence="2 3">
    <name type="scientific">Gluconobacter thailandicus NBRC 3257</name>
    <dbReference type="NCBI Taxonomy" id="1381097"/>
    <lineage>
        <taxon>Bacteria</taxon>
        <taxon>Pseudomonadati</taxon>
        <taxon>Pseudomonadota</taxon>
        <taxon>Alphaproteobacteria</taxon>
        <taxon>Acetobacterales</taxon>
        <taxon>Acetobacteraceae</taxon>
        <taxon>Gluconobacter</taxon>
    </lineage>
</organism>
<keyword evidence="3" id="KW-1185">Reference proteome</keyword>
<proteinExistence type="predicted"/>
<reference evidence="2 3" key="1">
    <citation type="submission" date="2013-08" db="EMBL/GenBank/DDBJ databases">
        <title>Gluconobacter thailandicus NBRC 3257 whole genome sequence.</title>
        <authorList>
            <person name="Matsutani M."/>
            <person name="Yakushi T."/>
            <person name="Matsushita K."/>
        </authorList>
    </citation>
    <scope>NUCLEOTIDE SEQUENCE [LARGE SCALE GENOMIC DNA]</scope>
    <source>
        <strain evidence="2 3">NBRC 3257</strain>
    </source>
</reference>
<comment type="caution">
    <text evidence="2">The sequence shown here is derived from an EMBL/GenBank/DDBJ whole genome shotgun (WGS) entry which is preliminary data.</text>
</comment>
<keyword evidence="1" id="KW-1133">Transmembrane helix</keyword>
<accession>A0ABQ0IYU4</accession>
<evidence type="ECO:0000313" key="3">
    <source>
        <dbReference type="Proteomes" id="UP000018209"/>
    </source>
</evidence>
<evidence type="ECO:0000313" key="2">
    <source>
        <dbReference type="EMBL" id="GAD27384.1"/>
    </source>
</evidence>
<name>A0ABQ0IYU4_GLUTH</name>
<gene>
    <name evidence="2" type="ORF">NBRC3257_2383</name>
</gene>
<protein>
    <submittedName>
        <fullName evidence="2">Uncharacterized protein</fullName>
    </submittedName>
</protein>
<evidence type="ECO:0000256" key="1">
    <source>
        <dbReference type="SAM" id="Phobius"/>
    </source>
</evidence>
<dbReference type="EMBL" id="BASM01000028">
    <property type="protein sequence ID" value="GAD27384.1"/>
    <property type="molecule type" value="Genomic_DNA"/>
</dbReference>
<sequence length="56" mass="5959">MFQKCETDCLRASPLSAGNSQIHFIAPGATLGWIATALGLIGLWLGFRQTEGPKAL</sequence>
<keyword evidence="1" id="KW-0812">Transmembrane</keyword>
<feature type="transmembrane region" description="Helical" evidence="1">
    <location>
        <begin position="24"/>
        <end position="47"/>
    </location>
</feature>
<dbReference type="Proteomes" id="UP000018209">
    <property type="component" value="Unassembled WGS sequence"/>
</dbReference>